<gene>
    <name evidence="3" type="ORF">B0H66DRAFT_561035</name>
</gene>
<feature type="region of interest" description="Disordered" evidence="1">
    <location>
        <begin position="156"/>
        <end position="175"/>
    </location>
</feature>
<feature type="signal peptide" evidence="2">
    <location>
        <begin position="1"/>
        <end position="18"/>
    </location>
</feature>
<accession>A0AAE0M274</accession>
<evidence type="ECO:0000256" key="1">
    <source>
        <dbReference type="SAM" id="MobiDB-lite"/>
    </source>
</evidence>
<reference evidence="3" key="2">
    <citation type="submission" date="2023-06" db="EMBL/GenBank/DDBJ databases">
        <authorList>
            <consortium name="Lawrence Berkeley National Laboratory"/>
            <person name="Haridas S."/>
            <person name="Hensen N."/>
            <person name="Bonometti L."/>
            <person name="Westerberg I."/>
            <person name="Brannstrom I.O."/>
            <person name="Guillou S."/>
            <person name="Cros-Aarteil S."/>
            <person name="Calhoun S."/>
            <person name="Kuo A."/>
            <person name="Mondo S."/>
            <person name="Pangilinan J."/>
            <person name="Riley R."/>
            <person name="Labutti K."/>
            <person name="Andreopoulos B."/>
            <person name="Lipzen A."/>
            <person name="Chen C."/>
            <person name="Yanf M."/>
            <person name="Daum C."/>
            <person name="Ng V."/>
            <person name="Clum A."/>
            <person name="Steindorff A."/>
            <person name="Ohm R."/>
            <person name="Martin F."/>
            <person name="Silar P."/>
            <person name="Natvig D."/>
            <person name="Lalanne C."/>
            <person name="Gautier V."/>
            <person name="Ament-Velasquez S.L."/>
            <person name="Kruys A."/>
            <person name="Hutchinson M.I."/>
            <person name="Powell A.J."/>
            <person name="Barry K."/>
            <person name="Miller A.N."/>
            <person name="Grigoriev I.V."/>
            <person name="Debuchy R."/>
            <person name="Gladieux P."/>
            <person name="Thoren M.H."/>
            <person name="Johannesson H."/>
        </authorList>
    </citation>
    <scope>NUCLEOTIDE SEQUENCE</scope>
    <source>
        <strain evidence="3">CBS 118394</strain>
    </source>
</reference>
<evidence type="ECO:0008006" key="5">
    <source>
        <dbReference type="Google" id="ProtNLM"/>
    </source>
</evidence>
<comment type="caution">
    <text evidence="3">The sequence shown here is derived from an EMBL/GenBank/DDBJ whole genome shotgun (WGS) entry which is preliminary data.</text>
</comment>
<name>A0AAE0M274_9PEZI</name>
<dbReference type="AlphaFoldDB" id="A0AAE0M274"/>
<sequence length="175" mass="19308">MKFWFLLLIAMGAQFNHPLRPSITGKATGRPRWPPGGFETVSVAAKNCADLGVSHSVPVLASHRVTRWTARLCWTSVHPSTKPSLSSFVLQQRAPLFLSNLLLQEPSSHTWAIRGTKRVNSLSSFLPFSSYSTRGRLLIVVPARVSWIQHSSRAGNTEARNPALPPDVGKFQLQA</sequence>
<protein>
    <recommendedName>
        <fullName evidence="5">Secreted protein</fullName>
    </recommendedName>
</protein>
<evidence type="ECO:0000313" key="4">
    <source>
        <dbReference type="Proteomes" id="UP001283341"/>
    </source>
</evidence>
<keyword evidence="2" id="KW-0732">Signal</keyword>
<evidence type="ECO:0000256" key="2">
    <source>
        <dbReference type="SAM" id="SignalP"/>
    </source>
</evidence>
<organism evidence="3 4">
    <name type="scientific">Apodospora peruviana</name>
    <dbReference type="NCBI Taxonomy" id="516989"/>
    <lineage>
        <taxon>Eukaryota</taxon>
        <taxon>Fungi</taxon>
        <taxon>Dikarya</taxon>
        <taxon>Ascomycota</taxon>
        <taxon>Pezizomycotina</taxon>
        <taxon>Sordariomycetes</taxon>
        <taxon>Sordariomycetidae</taxon>
        <taxon>Sordariales</taxon>
        <taxon>Lasiosphaeriaceae</taxon>
        <taxon>Apodospora</taxon>
    </lineage>
</organism>
<keyword evidence="4" id="KW-1185">Reference proteome</keyword>
<dbReference type="Proteomes" id="UP001283341">
    <property type="component" value="Unassembled WGS sequence"/>
</dbReference>
<feature type="chain" id="PRO_5041981142" description="Secreted protein" evidence="2">
    <location>
        <begin position="19"/>
        <end position="175"/>
    </location>
</feature>
<dbReference type="EMBL" id="JAUEDM010000005">
    <property type="protein sequence ID" value="KAK3316325.1"/>
    <property type="molecule type" value="Genomic_DNA"/>
</dbReference>
<reference evidence="3" key="1">
    <citation type="journal article" date="2023" name="Mol. Phylogenet. Evol.">
        <title>Genome-scale phylogeny and comparative genomics of the fungal order Sordariales.</title>
        <authorList>
            <person name="Hensen N."/>
            <person name="Bonometti L."/>
            <person name="Westerberg I."/>
            <person name="Brannstrom I.O."/>
            <person name="Guillou S."/>
            <person name="Cros-Aarteil S."/>
            <person name="Calhoun S."/>
            <person name="Haridas S."/>
            <person name="Kuo A."/>
            <person name="Mondo S."/>
            <person name="Pangilinan J."/>
            <person name="Riley R."/>
            <person name="LaButti K."/>
            <person name="Andreopoulos B."/>
            <person name="Lipzen A."/>
            <person name="Chen C."/>
            <person name="Yan M."/>
            <person name="Daum C."/>
            <person name="Ng V."/>
            <person name="Clum A."/>
            <person name="Steindorff A."/>
            <person name="Ohm R.A."/>
            <person name="Martin F."/>
            <person name="Silar P."/>
            <person name="Natvig D.O."/>
            <person name="Lalanne C."/>
            <person name="Gautier V."/>
            <person name="Ament-Velasquez S.L."/>
            <person name="Kruys A."/>
            <person name="Hutchinson M.I."/>
            <person name="Powell A.J."/>
            <person name="Barry K."/>
            <person name="Miller A.N."/>
            <person name="Grigoriev I.V."/>
            <person name="Debuchy R."/>
            <person name="Gladieux P."/>
            <person name="Hiltunen Thoren M."/>
            <person name="Johannesson H."/>
        </authorList>
    </citation>
    <scope>NUCLEOTIDE SEQUENCE</scope>
    <source>
        <strain evidence="3">CBS 118394</strain>
    </source>
</reference>
<evidence type="ECO:0000313" key="3">
    <source>
        <dbReference type="EMBL" id="KAK3316325.1"/>
    </source>
</evidence>
<proteinExistence type="predicted"/>